<keyword evidence="1" id="KW-1133">Transmembrane helix</keyword>
<evidence type="ECO:0000313" key="2">
    <source>
        <dbReference type="EMBL" id="UOQ72034.1"/>
    </source>
</evidence>
<organism evidence="2 3">
    <name type="scientific">Hymenobacter cellulosilyticus</name>
    <dbReference type="NCBI Taxonomy" id="2932248"/>
    <lineage>
        <taxon>Bacteria</taxon>
        <taxon>Pseudomonadati</taxon>
        <taxon>Bacteroidota</taxon>
        <taxon>Cytophagia</taxon>
        <taxon>Cytophagales</taxon>
        <taxon>Hymenobacteraceae</taxon>
        <taxon>Hymenobacter</taxon>
    </lineage>
</organism>
<proteinExistence type="predicted"/>
<dbReference type="EMBL" id="CP095046">
    <property type="protein sequence ID" value="UOQ72034.1"/>
    <property type="molecule type" value="Genomic_DNA"/>
</dbReference>
<feature type="transmembrane region" description="Helical" evidence="1">
    <location>
        <begin position="200"/>
        <end position="221"/>
    </location>
</feature>
<keyword evidence="3" id="KW-1185">Reference proteome</keyword>
<protein>
    <submittedName>
        <fullName evidence="2">Uncharacterized protein</fullName>
    </submittedName>
</protein>
<feature type="transmembrane region" description="Helical" evidence="1">
    <location>
        <begin position="168"/>
        <end position="188"/>
    </location>
</feature>
<evidence type="ECO:0000313" key="3">
    <source>
        <dbReference type="Proteomes" id="UP000831796"/>
    </source>
</evidence>
<gene>
    <name evidence="2" type="ORF">MUN79_26210</name>
</gene>
<accession>A0A8T9Q3B2</accession>
<evidence type="ECO:0000256" key="1">
    <source>
        <dbReference type="SAM" id="Phobius"/>
    </source>
</evidence>
<reference evidence="2" key="1">
    <citation type="submission" date="2022-04" db="EMBL/GenBank/DDBJ databases">
        <title>Hymenobacter sp. isolated from the air.</title>
        <authorList>
            <person name="Won M."/>
            <person name="Lee C.-M."/>
            <person name="Woen H.-Y."/>
            <person name="Kwon S.-W."/>
        </authorList>
    </citation>
    <scope>NUCLEOTIDE SEQUENCE</scope>
    <source>
        <strain evidence="2">5116S-3</strain>
    </source>
</reference>
<name>A0A8T9Q3B2_9BACT</name>
<dbReference type="RefSeq" id="WP_244675433.1">
    <property type="nucleotide sequence ID" value="NZ_CP095046.1"/>
</dbReference>
<dbReference type="KEGG" id="hcu:MUN79_26210"/>
<dbReference type="AlphaFoldDB" id="A0A8T9Q3B2"/>
<keyword evidence="1" id="KW-0472">Membrane</keyword>
<dbReference type="Proteomes" id="UP000831796">
    <property type="component" value="Chromosome"/>
</dbReference>
<feature type="transmembrane region" description="Helical" evidence="1">
    <location>
        <begin position="281"/>
        <end position="299"/>
    </location>
</feature>
<feature type="transmembrane region" description="Helical" evidence="1">
    <location>
        <begin position="248"/>
        <end position="269"/>
    </location>
</feature>
<sequence>MLHTDVVRLQNLVEGAEQVAQREGTDVARRLLSGELNFGTLVGRTTYPCFVFRGEKLLYWSDHTTRPEPENVGQPFREKLVEMKFGYYLAFRQTAGPYVVLTYIPLEKRYGISNRYLREGSEKALFRGLNVRIMPNMPGSRLPWLRSQEGKYLCSVESLQSNPITGKYLLLAFLGLGTGLYIVGWLVLARRLLGQGRILAGTASIVVPLAAYRAVLLYLGLPFSIVELPLFDPRLYAASWLSPSLGDLLINALLLTLTAYYLLLLFRRYGMVRQLRHIQNFWGRVVSGAVIVMAFWGYWSYCSGFTPIVSITPNWYWISPRIFRFRILSCCWAWPSCCTRVAIWLGFISCPSFSLPLAGPLPAGWALLYWRFPLYCSCLRV</sequence>
<keyword evidence="1" id="KW-0812">Transmembrane</keyword>